<evidence type="ECO:0000313" key="2">
    <source>
        <dbReference type="Proteomes" id="UP001174909"/>
    </source>
</evidence>
<dbReference type="AlphaFoldDB" id="A0AA35XGK0"/>
<gene>
    <name evidence="1" type="ORF">GBAR_LOCUS27801</name>
</gene>
<protein>
    <submittedName>
        <fullName evidence="1">Uncharacterized protein</fullName>
    </submittedName>
</protein>
<accession>A0AA35XGK0</accession>
<dbReference type="EMBL" id="CASHTH010003882">
    <property type="protein sequence ID" value="CAI8050680.1"/>
    <property type="molecule type" value="Genomic_DNA"/>
</dbReference>
<name>A0AA35XGK0_GEOBA</name>
<comment type="caution">
    <text evidence="1">The sequence shown here is derived from an EMBL/GenBank/DDBJ whole genome shotgun (WGS) entry which is preliminary data.</text>
</comment>
<sequence length="63" mass="6808">MVDKWKGQRASSGALPAALSVERVTVALLFSSLLFLLTGTPICPLSGTFCVYQVPHTELIYPL</sequence>
<reference evidence="1" key="1">
    <citation type="submission" date="2023-03" db="EMBL/GenBank/DDBJ databases">
        <authorList>
            <person name="Steffen K."/>
            <person name="Cardenas P."/>
        </authorList>
    </citation>
    <scope>NUCLEOTIDE SEQUENCE</scope>
</reference>
<proteinExistence type="predicted"/>
<evidence type="ECO:0000313" key="1">
    <source>
        <dbReference type="EMBL" id="CAI8050680.1"/>
    </source>
</evidence>
<keyword evidence="2" id="KW-1185">Reference proteome</keyword>
<dbReference type="Proteomes" id="UP001174909">
    <property type="component" value="Unassembled WGS sequence"/>
</dbReference>
<organism evidence="1 2">
    <name type="scientific">Geodia barretti</name>
    <name type="common">Barrett's horny sponge</name>
    <dbReference type="NCBI Taxonomy" id="519541"/>
    <lineage>
        <taxon>Eukaryota</taxon>
        <taxon>Metazoa</taxon>
        <taxon>Porifera</taxon>
        <taxon>Demospongiae</taxon>
        <taxon>Heteroscleromorpha</taxon>
        <taxon>Tetractinellida</taxon>
        <taxon>Astrophorina</taxon>
        <taxon>Geodiidae</taxon>
        <taxon>Geodia</taxon>
    </lineage>
</organism>